<dbReference type="VEuPathDB" id="TrichDB:TVAG_440090"/>
<dbReference type="EMBL" id="DS113734">
    <property type="protein sequence ID" value="EAX96993.1"/>
    <property type="molecule type" value="Genomic_DNA"/>
</dbReference>
<evidence type="ECO:0000313" key="1">
    <source>
        <dbReference type="EMBL" id="EAX96993.1"/>
    </source>
</evidence>
<reference evidence="1" key="2">
    <citation type="journal article" date="2007" name="Science">
        <title>Draft genome sequence of the sexually transmitted pathogen Trichomonas vaginalis.</title>
        <authorList>
            <person name="Carlton J.M."/>
            <person name="Hirt R.P."/>
            <person name="Silva J.C."/>
            <person name="Delcher A.L."/>
            <person name="Schatz M."/>
            <person name="Zhao Q."/>
            <person name="Wortman J.R."/>
            <person name="Bidwell S.L."/>
            <person name="Alsmark U.C.M."/>
            <person name="Besteiro S."/>
            <person name="Sicheritz-Ponten T."/>
            <person name="Noel C.J."/>
            <person name="Dacks J.B."/>
            <person name="Foster P.G."/>
            <person name="Simillion C."/>
            <person name="Van de Peer Y."/>
            <person name="Miranda-Saavedra D."/>
            <person name="Barton G.J."/>
            <person name="Westrop G.D."/>
            <person name="Mueller S."/>
            <person name="Dessi D."/>
            <person name="Fiori P.L."/>
            <person name="Ren Q."/>
            <person name="Paulsen I."/>
            <person name="Zhang H."/>
            <person name="Bastida-Corcuera F.D."/>
            <person name="Simoes-Barbosa A."/>
            <person name="Brown M.T."/>
            <person name="Hayes R.D."/>
            <person name="Mukherjee M."/>
            <person name="Okumura C.Y."/>
            <person name="Schneider R."/>
            <person name="Smith A.J."/>
            <person name="Vanacova S."/>
            <person name="Villalvazo M."/>
            <person name="Haas B.J."/>
            <person name="Pertea M."/>
            <person name="Feldblyum T.V."/>
            <person name="Utterback T.R."/>
            <person name="Shu C.L."/>
            <person name="Osoegawa K."/>
            <person name="de Jong P.J."/>
            <person name="Hrdy I."/>
            <person name="Horvathova L."/>
            <person name="Zubacova Z."/>
            <person name="Dolezal P."/>
            <person name="Malik S.B."/>
            <person name="Logsdon J.M. Jr."/>
            <person name="Henze K."/>
            <person name="Gupta A."/>
            <person name="Wang C.C."/>
            <person name="Dunne R.L."/>
            <person name="Upcroft J.A."/>
            <person name="Upcroft P."/>
            <person name="White O."/>
            <person name="Salzberg S.L."/>
            <person name="Tang P."/>
            <person name="Chiu C.-H."/>
            <person name="Lee Y.-S."/>
            <person name="Embley T.M."/>
            <person name="Coombs G.H."/>
            <person name="Mottram J.C."/>
            <person name="Tachezy J."/>
            <person name="Fraser-Liggett C.M."/>
            <person name="Johnson P.J."/>
        </authorList>
    </citation>
    <scope>NUCLEOTIDE SEQUENCE [LARGE SCALE GENOMIC DNA]</scope>
    <source>
        <strain evidence="1">G3</strain>
    </source>
</reference>
<reference evidence="1" key="1">
    <citation type="submission" date="2006-10" db="EMBL/GenBank/DDBJ databases">
        <authorList>
            <person name="Amadeo P."/>
            <person name="Zhao Q."/>
            <person name="Wortman J."/>
            <person name="Fraser-Liggett C."/>
            <person name="Carlton J."/>
        </authorList>
    </citation>
    <scope>NUCLEOTIDE SEQUENCE</scope>
    <source>
        <strain evidence="1">G3</strain>
    </source>
</reference>
<dbReference type="VEuPathDB" id="TrichDB:TVAGG3_0952500"/>
<organism evidence="1 2">
    <name type="scientific">Trichomonas vaginalis (strain ATCC PRA-98 / G3)</name>
    <dbReference type="NCBI Taxonomy" id="412133"/>
    <lineage>
        <taxon>Eukaryota</taxon>
        <taxon>Metamonada</taxon>
        <taxon>Parabasalia</taxon>
        <taxon>Trichomonadida</taxon>
        <taxon>Trichomonadidae</taxon>
        <taxon>Trichomonas</taxon>
    </lineage>
</organism>
<sequence>MFYFLFFTCYSQETITYCYRGTANHTCMNPSAEILNSSEELSNLVLSSYEEYDIEIYNEGEAPFEISAITVASQNVEIHGSGKTTISFISELTTVTIGRLSFNNVNVTFSYASGPSAFIFDEGDFEAFNSTLLGKFSIQTKNCIGDMITLSKIGKIESEHVDIYANEPYYDFAPNHYAILQFGSLRKTVHVHGFTQDTFATLTNSELKINFVKTNATLHLNNSQFTIITTQNNTMMLNRMEASSYLSENLVLVINNGAKVKFNEYSNLSMPIKLESTRGGSIEFFNSIKIQNLFVMIGKFSIKHSSNMTIQSVSLIESSLILSAGDYDPVFNSIVLTGKSLISRPSTTGKLNIAELHMNDVPNINPLKDFYL</sequence>
<dbReference type="AlphaFoldDB" id="A2FDL2"/>
<dbReference type="InParanoid" id="A2FDL2"/>
<dbReference type="KEGG" id="tva:4754771"/>
<dbReference type="RefSeq" id="XP_001309923.1">
    <property type="nucleotide sequence ID" value="XM_001309922.1"/>
</dbReference>
<accession>A2FDL2</accession>
<gene>
    <name evidence="1" type="ORF">TVAG_440090</name>
</gene>
<dbReference type="Proteomes" id="UP000001542">
    <property type="component" value="Unassembled WGS sequence"/>
</dbReference>
<evidence type="ECO:0000313" key="2">
    <source>
        <dbReference type="Proteomes" id="UP000001542"/>
    </source>
</evidence>
<protein>
    <submittedName>
        <fullName evidence="1">Uncharacterized protein</fullName>
    </submittedName>
</protein>
<keyword evidence="2" id="KW-1185">Reference proteome</keyword>
<proteinExistence type="predicted"/>
<name>A2FDL2_TRIV3</name>